<dbReference type="SUPFAM" id="SSF49879">
    <property type="entry name" value="SMAD/FHA domain"/>
    <property type="match status" value="1"/>
</dbReference>
<gene>
    <name evidence="4" type="ORF">BJ554DRAFT_4236</name>
</gene>
<dbReference type="Proteomes" id="UP000673691">
    <property type="component" value="Unassembled WGS sequence"/>
</dbReference>
<feature type="region of interest" description="Disordered" evidence="1">
    <location>
        <begin position="504"/>
        <end position="533"/>
    </location>
</feature>
<feature type="compositionally biased region" description="Basic and acidic residues" evidence="1">
    <location>
        <begin position="417"/>
        <end position="429"/>
    </location>
</feature>
<dbReference type="InterPro" id="IPR000253">
    <property type="entry name" value="FHA_dom"/>
</dbReference>
<organism evidence="4 5">
    <name type="scientific">Olpidium bornovanus</name>
    <dbReference type="NCBI Taxonomy" id="278681"/>
    <lineage>
        <taxon>Eukaryota</taxon>
        <taxon>Fungi</taxon>
        <taxon>Fungi incertae sedis</taxon>
        <taxon>Olpidiomycota</taxon>
        <taxon>Olpidiomycotina</taxon>
        <taxon>Olpidiomycetes</taxon>
        <taxon>Olpidiales</taxon>
        <taxon>Olpidiaceae</taxon>
        <taxon>Olpidium</taxon>
    </lineage>
</organism>
<dbReference type="PROSITE" id="PS50006">
    <property type="entry name" value="FHA_DOMAIN"/>
    <property type="match status" value="1"/>
</dbReference>
<dbReference type="InterPro" id="IPR051176">
    <property type="entry name" value="Cent_Immune-Sig_Mod"/>
</dbReference>
<dbReference type="GO" id="GO:0005737">
    <property type="term" value="C:cytoplasm"/>
    <property type="evidence" value="ECO:0007669"/>
    <property type="project" value="TreeGrafter"/>
</dbReference>
<evidence type="ECO:0000256" key="1">
    <source>
        <dbReference type="SAM" id="MobiDB-lite"/>
    </source>
</evidence>
<feature type="transmembrane region" description="Helical" evidence="2">
    <location>
        <begin position="549"/>
        <end position="571"/>
    </location>
</feature>
<evidence type="ECO:0000256" key="2">
    <source>
        <dbReference type="SAM" id="Phobius"/>
    </source>
</evidence>
<feature type="region of interest" description="Disordered" evidence="1">
    <location>
        <begin position="66"/>
        <end position="85"/>
    </location>
</feature>
<evidence type="ECO:0000313" key="5">
    <source>
        <dbReference type="Proteomes" id="UP000673691"/>
    </source>
</evidence>
<dbReference type="SMART" id="SM00240">
    <property type="entry name" value="FHA"/>
    <property type="match status" value="1"/>
</dbReference>
<feature type="compositionally biased region" description="Basic and acidic residues" evidence="1">
    <location>
        <begin position="373"/>
        <end position="399"/>
    </location>
</feature>
<dbReference type="PANTHER" id="PTHR15715">
    <property type="entry name" value="CENTROSOMAL PROTEIN OF 170 KDA"/>
    <property type="match status" value="1"/>
</dbReference>
<accession>A0A8H7ZN10</accession>
<evidence type="ECO:0000259" key="3">
    <source>
        <dbReference type="PROSITE" id="PS50006"/>
    </source>
</evidence>
<dbReference type="AlphaFoldDB" id="A0A8H7ZN10"/>
<dbReference type="Pfam" id="PF00498">
    <property type="entry name" value="FHA"/>
    <property type="match status" value="1"/>
</dbReference>
<feature type="region of interest" description="Disordered" evidence="1">
    <location>
        <begin position="417"/>
        <end position="452"/>
    </location>
</feature>
<feature type="region of interest" description="Disordered" evidence="1">
    <location>
        <begin position="167"/>
        <end position="189"/>
    </location>
</feature>
<proteinExistence type="predicted"/>
<dbReference type="InterPro" id="IPR008984">
    <property type="entry name" value="SMAD_FHA_dom_sf"/>
</dbReference>
<dbReference type="Gene3D" id="2.60.200.20">
    <property type="match status" value="1"/>
</dbReference>
<protein>
    <recommendedName>
        <fullName evidence="3">FHA domain-containing protein</fullName>
    </recommendedName>
</protein>
<comment type="caution">
    <text evidence="4">The sequence shown here is derived from an EMBL/GenBank/DDBJ whole genome shotgun (WGS) entry which is preliminary data.</text>
</comment>
<sequence>MAGVDSQRNDQSSIGVSGLNARSKRCVQPMAPLSPFPSPRPASSARASFRKASRCIKRLTCWLESPNLPRSENDRPEIPTSSASRRSASLLKNFNPHAPPAPSIVLQPLNDSFAVKRLDLLEPLKIGRQVGAKSAPTGTNGYFDSKVLSRVHAEIWSDSGKDLKSSNGTFLNSQRLSSEGEESEPHELHSGDVVDFGIDILNEAGAILYKKVSSRVSIVDMELSLAQDASAVALGVLTGRDPAIAPPPVPEGFNEQTMRSLNIDALYGKLQTDIRKSKEAAADLEQAKLVLGKIPNQTAEVKDLEKKLVEATEKVNRVSNEYNQVQRALAEFKQTAAAERQKLIEEKNGFRTERDLVTGEISSLKTQIRQMTEEHEAEMKKLREEPKKTEKADRSKAAEWEEEEDVLKSKVAELSENLEKAHSQSKEGGQKAGKWKRQVAGARESATTAEDEKAVRAFQKKEAEWTAQLAEFEERLARIQEKNEELGVRNNALKSQITTLERARASHEDSAGIDKGAPAAGVSRTPKAKAGPGPRSEGIFGLIFGDRPLSLPVIGISVAVGAFGMWAFGLLSKPVAG</sequence>
<evidence type="ECO:0000313" key="4">
    <source>
        <dbReference type="EMBL" id="KAG5456117.1"/>
    </source>
</evidence>
<name>A0A8H7ZN10_9FUNG</name>
<dbReference type="EMBL" id="JAEFCI010012259">
    <property type="protein sequence ID" value="KAG5456117.1"/>
    <property type="molecule type" value="Genomic_DNA"/>
</dbReference>
<feature type="region of interest" description="Disordered" evidence="1">
    <location>
        <begin position="373"/>
        <end position="403"/>
    </location>
</feature>
<feature type="compositionally biased region" description="Polar residues" evidence="1">
    <location>
        <begin position="167"/>
        <end position="177"/>
    </location>
</feature>
<reference evidence="4 5" key="1">
    <citation type="journal article" name="Sci. Rep.">
        <title>Genome-scale phylogenetic analyses confirm Olpidium as the closest living zoosporic fungus to the non-flagellated, terrestrial fungi.</title>
        <authorList>
            <person name="Chang Y."/>
            <person name="Rochon D."/>
            <person name="Sekimoto S."/>
            <person name="Wang Y."/>
            <person name="Chovatia M."/>
            <person name="Sandor L."/>
            <person name="Salamov A."/>
            <person name="Grigoriev I.V."/>
            <person name="Stajich J.E."/>
            <person name="Spatafora J.W."/>
        </authorList>
    </citation>
    <scope>NUCLEOTIDE SEQUENCE [LARGE SCALE GENOMIC DNA]</scope>
    <source>
        <strain evidence="4">S191</strain>
    </source>
</reference>
<dbReference type="PANTHER" id="PTHR15715:SF37">
    <property type="entry name" value="LD47843P"/>
    <property type="match status" value="1"/>
</dbReference>
<feature type="domain" description="FHA" evidence="3">
    <location>
        <begin position="124"/>
        <end position="176"/>
    </location>
</feature>
<keyword evidence="2" id="KW-0472">Membrane</keyword>
<keyword evidence="2" id="KW-0812">Transmembrane</keyword>
<keyword evidence="2" id="KW-1133">Transmembrane helix</keyword>
<keyword evidence="5" id="KW-1185">Reference proteome</keyword>
<feature type="region of interest" description="Disordered" evidence="1">
    <location>
        <begin position="1"/>
        <end position="22"/>
    </location>
</feature>
<dbReference type="OrthoDB" id="687730at2759"/>